<organism evidence="2 3">
    <name type="scientific">Prorocentrum cordatum</name>
    <dbReference type="NCBI Taxonomy" id="2364126"/>
    <lineage>
        <taxon>Eukaryota</taxon>
        <taxon>Sar</taxon>
        <taxon>Alveolata</taxon>
        <taxon>Dinophyceae</taxon>
        <taxon>Prorocentrales</taxon>
        <taxon>Prorocentraceae</taxon>
        <taxon>Prorocentrum</taxon>
    </lineage>
</organism>
<evidence type="ECO:0008006" key="4">
    <source>
        <dbReference type="Google" id="ProtNLM"/>
    </source>
</evidence>
<protein>
    <recommendedName>
        <fullName evidence="4">Transmembrane protein 163</fullName>
    </recommendedName>
</protein>
<comment type="caution">
    <text evidence="2">The sequence shown here is derived from an EMBL/GenBank/DDBJ whole genome shotgun (WGS) entry which is preliminary data.</text>
</comment>
<gene>
    <name evidence="2" type="ORF">PCOR1329_LOCUS25860</name>
</gene>
<name>A0ABN9S253_9DINO</name>
<keyword evidence="1" id="KW-0812">Transmembrane</keyword>
<accession>A0ABN9S253</accession>
<proteinExistence type="predicted"/>
<keyword evidence="1" id="KW-1133">Transmembrane helix</keyword>
<reference evidence="2" key="1">
    <citation type="submission" date="2023-10" db="EMBL/GenBank/DDBJ databases">
        <authorList>
            <person name="Chen Y."/>
            <person name="Shah S."/>
            <person name="Dougan E. K."/>
            <person name="Thang M."/>
            <person name="Chan C."/>
        </authorList>
    </citation>
    <scope>NUCLEOTIDE SEQUENCE [LARGE SCALE GENOMIC DNA]</scope>
</reference>
<evidence type="ECO:0000313" key="2">
    <source>
        <dbReference type="EMBL" id="CAK0825831.1"/>
    </source>
</evidence>
<feature type="transmembrane region" description="Helical" evidence="1">
    <location>
        <begin position="104"/>
        <end position="132"/>
    </location>
</feature>
<feature type="transmembrane region" description="Helical" evidence="1">
    <location>
        <begin position="138"/>
        <end position="162"/>
    </location>
</feature>
<sequence>METTTPGTALERETAACRTAVGAPHGRLGSAMGPLGGASCAAPGALRAPGRSFRRRSRGSARTSEDPHLPWRTGFQDALPNACGMVADLTNNKDPRKAADSWKVISATISIFSAVLIFQCINGVLSAVLLWTGASDSLSLGISFAHMLVWMFCLHICLAWIASKLRDAHQDDVGQVQAAELNMKCFAVLLGHTTGFAAIRAFALGQHMVPGGALQKLIIVPLSWIALFLLDALCDKVRNAAIMADGKVSWFEHVWNNLVEEYEDDIIGLTSAFLIVQTFRLWLTG</sequence>
<keyword evidence="1" id="KW-0472">Membrane</keyword>
<feature type="transmembrane region" description="Helical" evidence="1">
    <location>
        <begin position="183"/>
        <end position="205"/>
    </location>
</feature>
<dbReference type="EMBL" id="CAUYUJ010009098">
    <property type="protein sequence ID" value="CAK0825831.1"/>
    <property type="molecule type" value="Genomic_DNA"/>
</dbReference>
<dbReference type="Proteomes" id="UP001189429">
    <property type="component" value="Unassembled WGS sequence"/>
</dbReference>
<feature type="transmembrane region" description="Helical" evidence="1">
    <location>
        <begin position="217"/>
        <end position="234"/>
    </location>
</feature>
<keyword evidence="3" id="KW-1185">Reference proteome</keyword>
<evidence type="ECO:0000256" key="1">
    <source>
        <dbReference type="SAM" id="Phobius"/>
    </source>
</evidence>
<feature type="non-terminal residue" evidence="2">
    <location>
        <position position="285"/>
    </location>
</feature>
<evidence type="ECO:0000313" key="3">
    <source>
        <dbReference type="Proteomes" id="UP001189429"/>
    </source>
</evidence>